<accession>A0A8K1G6P9</accession>
<keyword evidence="3" id="KW-1185">Reference proteome</keyword>
<dbReference type="AlphaFoldDB" id="A0A8K1G6P9"/>
<proteinExistence type="predicted"/>
<reference evidence="2" key="1">
    <citation type="submission" date="2019-04" db="EMBL/GenBank/DDBJ databases">
        <title>Genome assembly of Zosterops borbonicus 15179.</title>
        <authorList>
            <person name="Leroy T."/>
            <person name="Anselmetti Y."/>
            <person name="Tilak M.-K."/>
            <person name="Nabholz B."/>
        </authorList>
    </citation>
    <scope>NUCLEOTIDE SEQUENCE</scope>
    <source>
        <strain evidence="2">HGM_15179</strain>
        <tissue evidence="2">Muscle</tissue>
    </source>
</reference>
<dbReference type="EMBL" id="SWJQ01000577">
    <property type="protein sequence ID" value="TRZ12593.1"/>
    <property type="molecule type" value="Genomic_DNA"/>
</dbReference>
<evidence type="ECO:0000313" key="3">
    <source>
        <dbReference type="Proteomes" id="UP000796761"/>
    </source>
</evidence>
<evidence type="ECO:0000313" key="2">
    <source>
        <dbReference type="EMBL" id="TRZ12593.1"/>
    </source>
</evidence>
<feature type="region of interest" description="Disordered" evidence="1">
    <location>
        <begin position="38"/>
        <end position="125"/>
    </location>
</feature>
<evidence type="ECO:0000256" key="1">
    <source>
        <dbReference type="SAM" id="MobiDB-lite"/>
    </source>
</evidence>
<organism evidence="2 3">
    <name type="scientific">Zosterops borbonicus</name>
    <dbReference type="NCBI Taxonomy" id="364589"/>
    <lineage>
        <taxon>Eukaryota</taxon>
        <taxon>Metazoa</taxon>
        <taxon>Chordata</taxon>
        <taxon>Craniata</taxon>
        <taxon>Vertebrata</taxon>
        <taxon>Euteleostomi</taxon>
        <taxon>Archelosauria</taxon>
        <taxon>Archosauria</taxon>
        <taxon>Dinosauria</taxon>
        <taxon>Saurischia</taxon>
        <taxon>Theropoda</taxon>
        <taxon>Coelurosauria</taxon>
        <taxon>Aves</taxon>
        <taxon>Neognathae</taxon>
        <taxon>Neoaves</taxon>
        <taxon>Telluraves</taxon>
        <taxon>Australaves</taxon>
        <taxon>Passeriformes</taxon>
        <taxon>Sylvioidea</taxon>
        <taxon>Zosteropidae</taxon>
        <taxon>Zosterops</taxon>
    </lineage>
</organism>
<dbReference type="Proteomes" id="UP000796761">
    <property type="component" value="Unassembled WGS sequence"/>
</dbReference>
<protein>
    <submittedName>
        <fullName evidence="2">Uncharacterized protein</fullName>
    </submittedName>
</protein>
<feature type="compositionally biased region" description="Basic and acidic residues" evidence="1">
    <location>
        <begin position="115"/>
        <end position="125"/>
    </location>
</feature>
<comment type="caution">
    <text evidence="2">The sequence shown here is derived from an EMBL/GenBank/DDBJ whole genome shotgun (WGS) entry which is preliminary data.</text>
</comment>
<feature type="compositionally biased region" description="Polar residues" evidence="1">
    <location>
        <begin position="72"/>
        <end position="96"/>
    </location>
</feature>
<sequence length="125" mass="13528">MGAPCPAEPRSAADDALMRWCDDAIIRWRDDAMMMPGRTLSKAAPPAGPAGRKESTFPEGRLGASHTGLSHRMSQQKLCTYPSSRGTYSLAPSQPGNPEKETESKHSGFWGTSLRMREKPSAPLA</sequence>
<name>A0A8K1G6P9_9PASS</name>
<gene>
    <name evidence="2" type="ORF">HGM15179_014515</name>
</gene>